<feature type="compositionally biased region" description="Polar residues" evidence="1">
    <location>
        <begin position="21"/>
        <end position="32"/>
    </location>
</feature>
<dbReference type="EMBL" id="MWPH01000002">
    <property type="protein sequence ID" value="OVE85240.1"/>
    <property type="molecule type" value="Genomic_DNA"/>
</dbReference>
<protein>
    <recommendedName>
        <fullName evidence="2">DUF8159 domain-containing protein</fullName>
    </recommendedName>
</protein>
<dbReference type="InterPro" id="IPR058473">
    <property type="entry name" value="DUF8159"/>
</dbReference>
<feature type="region of interest" description="Disordered" evidence="1">
    <location>
        <begin position="187"/>
        <end position="227"/>
    </location>
</feature>
<proteinExistence type="predicted"/>
<feature type="domain" description="DUF8159" evidence="2">
    <location>
        <begin position="75"/>
        <end position="194"/>
    </location>
</feature>
<gene>
    <name evidence="3" type="ORF">B2G88_11680</name>
</gene>
<dbReference type="Pfam" id="PF26490">
    <property type="entry name" value="DUF8159"/>
    <property type="match status" value="1"/>
</dbReference>
<evidence type="ECO:0000313" key="4">
    <source>
        <dbReference type="Proteomes" id="UP000196084"/>
    </source>
</evidence>
<comment type="caution">
    <text evidence="3">The sequence shown here is derived from an EMBL/GenBank/DDBJ whole genome shotgun (WGS) entry which is preliminary data.</text>
</comment>
<dbReference type="Proteomes" id="UP000196084">
    <property type="component" value="Unassembled WGS sequence"/>
</dbReference>
<evidence type="ECO:0000256" key="1">
    <source>
        <dbReference type="SAM" id="MobiDB-lite"/>
    </source>
</evidence>
<evidence type="ECO:0000259" key="2">
    <source>
        <dbReference type="Pfam" id="PF26490"/>
    </source>
</evidence>
<dbReference type="AlphaFoldDB" id="A0A202EB94"/>
<evidence type="ECO:0000313" key="3">
    <source>
        <dbReference type="EMBL" id="OVE85240.1"/>
    </source>
</evidence>
<feature type="region of interest" description="Disordered" evidence="1">
    <location>
        <begin position="1"/>
        <end position="32"/>
    </location>
</feature>
<accession>A0A202EB94</accession>
<keyword evidence="4" id="KW-1185">Reference proteome</keyword>
<reference evidence="3 4" key="1">
    <citation type="submission" date="2017-02" db="EMBL/GenBank/DDBJ databases">
        <title>Natronthermophilus aegyptiacus gen. nov.,sp. nov., an aerobic, extremely halophilic alkalithermophilic archaeon isolated from the athalassohaline Wadi An Natrun, Egypt.</title>
        <authorList>
            <person name="Zhao B."/>
        </authorList>
    </citation>
    <scope>NUCLEOTIDE SEQUENCE [LARGE SCALE GENOMIC DNA]</scope>
    <source>
        <strain evidence="3 4">CGMCC 1.3597</strain>
    </source>
</reference>
<dbReference type="OrthoDB" id="206104at2157"/>
<name>A0A202EB94_9EURY</name>
<feature type="compositionally biased region" description="Acidic residues" evidence="1">
    <location>
        <begin position="217"/>
        <end position="227"/>
    </location>
</feature>
<sequence length="227" mass="23819">MGKRDGAGDGDGSGNRCAHGDTSNTQTTNNGAGLSRRHALAGAGTFALGVTAGCLDSIASVTGGQTSVDPEPTGDEPTGTPGEFYTYLERNDIVVEELYHNPSENTLSLFYESSATDAVESDEEIGLIFQVYMSGLLEGGSDIEALYTEVVDGFDGQVVGWGIQSEWVELFQEGEITDQQLWSTIAETKAYDDEDHEDGAGADGEDTVAGDDSAIAETDDEEHDGGA</sequence>
<organism evidence="3 4">
    <name type="scientific">Natronolimnobius baerhuensis</name>
    <dbReference type="NCBI Taxonomy" id="253108"/>
    <lineage>
        <taxon>Archaea</taxon>
        <taxon>Methanobacteriati</taxon>
        <taxon>Methanobacteriota</taxon>
        <taxon>Stenosarchaea group</taxon>
        <taxon>Halobacteria</taxon>
        <taxon>Halobacteriales</taxon>
        <taxon>Natrialbaceae</taxon>
        <taxon>Natronolimnobius</taxon>
    </lineage>
</organism>